<feature type="transmembrane region" description="Helical" evidence="2">
    <location>
        <begin position="48"/>
        <end position="67"/>
    </location>
</feature>
<sequence length="135" mass="14968">MADVTKLFSKFATRTSKLAGKPATFVLAVTLVVAWAATGPLFGFSDVWQLVINTSTTIITFLMIFVLQNSQNRDSEAIQAKLDELILVGAAHNRLVGVEKLDERELDKLKRELEQQAEEIGEEQEERAAEMASNT</sequence>
<dbReference type="RefSeq" id="WP_354555377.1">
    <property type="nucleotide sequence ID" value="NZ_JBEPMB010000001.1"/>
</dbReference>
<dbReference type="Pfam" id="PF04120">
    <property type="entry name" value="Iron_permease"/>
    <property type="match status" value="1"/>
</dbReference>
<dbReference type="InterPro" id="IPR007251">
    <property type="entry name" value="Iron_permease_Fet4"/>
</dbReference>
<evidence type="ECO:0000313" key="4">
    <source>
        <dbReference type="Proteomes" id="UP001549047"/>
    </source>
</evidence>
<evidence type="ECO:0000256" key="2">
    <source>
        <dbReference type="SAM" id="Phobius"/>
    </source>
</evidence>
<comment type="caution">
    <text evidence="3">The sequence shown here is derived from an EMBL/GenBank/DDBJ whole genome shotgun (WGS) entry which is preliminary data.</text>
</comment>
<name>A0ABV2IWW0_9HYPH</name>
<protein>
    <submittedName>
        <fullName evidence="3">Low affinity Fe/Cu permease</fullName>
    </submittedName>
</protein>
<dbReference type="Proteomes" id="UP001549047">
    <property type="component" value="Unassembled WGS sequence"/>
</dbReference>
<gene>
    <name evidence="3" type="ORF">ABID16_001148</name>
</gene>
<keyword evidence="2" id="KW-0812">Transmembrane</keyword>
<accession>A0ABV2IWW0</accession>
<keyword evidence="2" id="KW-0472">Membrane</keyword>
<dbReference type="EMBL" id="JBEPMB010000001">
    <property type="protein sequence ID" value="MET3612843.1"/>
    <property type="molecule type" value="Genomic_DNA"/>
</dbReference>
<evidence type="ECO:0000313" key="3">
    <source>
        <dbReference type="EMBL" id="MET3612843.1"/>
    </source>
</evidence>
<feature type="transmembrane region" description="Helical" evidence="2">
    <location>
        <begin position="23"/>
        <end position="42"/>
    </location>
</feature>
<keyword evidence="4" id="KW-1185">Reference proteome</keyword>
<reference evidence="3 4" key="1">
    <citation type="submission" date="2024-06" db="EMBL/GenBank/DDBJ databases">
        <title>Genomic Encyclopedia of Type Strains, Phase IV (KMG-IV): sequencing the most valuable type-strain genomes for metagenomic binning, comparative biology and taxonomic classification.</title>
        <authorList>
            <person name="Goeker M."/>
        </authorList>
    </citation>
    <scope>NUCLEOTIDE SEQUENCE [LARGE SCALE GENOMIC DNA]</scope>
    <source>
        <strain evidence="3 4">DSM 29780</strain>
    </source>
</reference>
<organism evidence="3 4">
    <name type="scientific">Rhizobium aquaticum</name>
    <dbReference type="NCBI Taxonomy" id="1549636"/>
    <lineage>
        <taxon>Bacteria</taxon>
        <taxon>Pseudomonadati</taxon>
        <taxon>Pseudomonadota</taxon>
        <taxon>Alphaproteobacteria</taxon>
        <taxon>Hyphomicrobiales</taxon>
        <taxon>Rhizobiaceae</taxon>
        <taxon>Rhizobium/Agrobacterium group</taxon>
        <taxon>Rhizobium</taxon>
    </lineage>
</organism>
<keyword evidence="2" id="KW-1133">Transmembrane helix</keyword>
<feature type="region of interest" description="Disordered" evidence="1">
    <location>
        <begin position="116"/>
        <end position="135"/>
    </location>
</feature>
<feature type="compositionally biased region" description="Acidic residues" evidence="1">
    <location>
        <begin position="116"/>
        <end position="125"/>
    </location>
</feature>
<evidence type="ECO:0000256" key="1">
    <source>
        <dbReference type="SAM" id="MobiDB-lite"/>
    </source>
</evidence>
<proteinExistence type="predicted"/>